<reference evidence="5" key="1">
    <citation type="submission" date="2021-09" db="EMBL/GenBank/DDBJ databases">
        <title>A high-quality genome of the endoparasitic fungus Hirsutella rhossiliensis with a comparison of Hirsutella genomes reveals transposable elements contributing to genome size variation.</title>
        <authorList>
            <person name="Lin R."/>
            <person name="Jiao Y."/>
            <person name="Sun X."/>
            <person name="Ling J."/>
            <person name="Xie B."/>
            <person name="Cheng X."/>
        </authorList>
    </citation>
    <scope>NUCLEOTIDE SEQUENCE</scope>
    <source>
        <strain evidence="5">HR02</strain>
    </source>
</reference>
<dbReference type="GeneID" id="68352199"/>
<evidence type="ECO:0000313" key="5">
    <source>
        <dbReference type="EMBL" id="KAH0965054.1"/>
    </source>
</evidence>
<sequence length="905" mass="101131">MESAPSSSVHGFAPLPRNSSFAGISTASSESNGSRTPPITPRTGSYDDGFRYRTMVSYLYNRAIASGWMAPESVRNHDDCLGVLLRRSRGNYVTAPSPAHHMLLEAVVKLNLAVAVTLRPQMLDGILKALAPGQTELRFKGGSQIQIIDSLGSAHSSSVKKFQYACVCRQERLVLVWHDDLRNIVPVATQMEEKLLSLVWGEGKLPFSILQMPSNAPSTMSSGISSPNGTVTPALEKATAQVHISESVEELEKDPAFDRPESVARPVARASAFFIGLAMCLAICLIFGVYIGQLISECLLDHSWTRLALVAPIPLLMCVSLFFFQVVFTNLFQMFGPIGGVNTNSRYYSCHKPCLRRAYADGFMPPKITIQMPVYKEGMESVIIPTVRSLQAAVSYYESHGGSANIFINDDGLRAGLSEEDVQKRRDFYHDNNIGWVARPKHNGEEAFVRMGKFKKASNMNFALNTSQKVEAHLQEAIDAKLASGGSDLIDESEEAALYEAALCRVLEENPLVWAEGDIRVGEIILLVDSDTRVPVNSLLYGAAEMYLSPETGIVQHSTGVMQVSRDYFENGITFFTNLVYTSIRFSIGSGEVAPFVGHNAFLRWQAVQDVCVKSDADYVPYWSEHHVSEDFDMALRLQMKGNTIRVASYHNDEFKEGVSLTIYDEITRWQKYAYGVSEMIFHPFHRWMFKGPFTPLFYTYLRSNIMLSSKISIMAYMCSYYALGSALPLSVMNYFIVGWFRDNLASCYLTSWNVFLSLVVVFNASSPVALAIFRYRTGERSLLGSLVENYKWTPMMTVFFGGISYHISIALLAHLLHIDMEWGATAKEKEDSNFFQEMPRIFKTFKYMYLIIFLLVGAMVYLGAFAPPDWAISDFSVIIPMAINLGFHALVPLVLNPSLMVFNY</sequence>
<feature type="transmembrane region" description="Helical" evidence="2">
    <location>
        <begin position="879"/>
        <end position="903"/>
    </location>
</feature>
<keyword evidence="2" id="KW-0812">Transmembrane</keyword>
<feature type="region of interest" description="Disordered" evidence="1">
    <location>
        <begin position="23"/>
        <end position="45"/>
    </location>
</feature>
<accession>A0A9P8N395</accession>
<feature type="transmembrane region" description="Helical" evidence="2">
    <location>
        <begin position="272"/>
        <end position="295"/>
    </location>
</feature>
<dbReference type="InterPro" id="IPR029044">
    <property type="entry name" value="Nucleotide-diphossugar_trans"/>
</dbReference>
<gene>
    <name evidence="5" type="ORF">HRG_03070</name>
</gene>
<keyword evidence="6" id="KW-1185">Reference proteome</keyword>
<dbReference type="OrthoDB" id="38531at2759"/>
<keyword evidence="2" id="KW-0472">Membrane</keyword>
<dbReference type="InterPro" id="IPR001173">
    <property type="entry name" value="Glyco_trans_2-like"/>
</dbReference>
<feature type="transmembrane region" description="Helical" evidence="2">
    <location>
        <begin position="796"/>
        <end position="817"/>
    </location>
</feature>
<keyword evidence="5" id="KW-0808">Transferase</keyword>
<feature type="transmembrane region" description="Helical" evidence="2">
    <location>
        <begin position="848"/>
        <end position="867"/>
    </location>
</feature>
<dbReference type="Gene3D" id="3.90.550.10">
    <property type="entry name" value="Spore Coat Polysaccharide Biosynthesis Protein SpsA, Chain A"/>
    <property type="match status" value="1"/>
</dbReference>
<feature type="transmembrane region" description="Helical" evidence="2">
    <location>
        <begin position="307"/>
        <end position="328"/>
    </location>
</feature>
<evidence type="ECO:0000256" key="1">
    <source>
        <dbReference type="SAM" id="MobiDB-lite"/>
    </source>
</evidence>
<feature type="domain" description="Glycosyltransferase 2-like" evidence="3">
    <location>
        <begin position="524"/>
        <end position="734"/>
    </location>
</feature>
<evidence type="ECO:0000259" key="3">
    <source>
        <dbReference type="Pfam" id="PF13632"/>
    </source>
</evidence>
<dbReference type="AlphaFoldDB" id="A0A9P8N395"/>
<organism evidence="5 6">
    <name type="scientific">Hirsutella rhossiliensis</name>
    <dbReference type="NCBI Taxonomy" id="111463"/>
    <lineage>
        <taxon>Eukaryota</taxon>
        <taxon>Fungi</taxon>
        <taxon>Dikarya</taxon>
        <taxon>Ascomycota</taxon>
        <taxon>Pezizomycotina</taxon>
        <taxon>Sordariomycetes</taxon>
        <taxon>Hypocreomycetidae</taxon>
        <taxon>Hypocreales</taxon>
        <taxon>Ophiocordycipitaceae</taxon>
        <taxon>Hirsutella</taxon>
    </lineage>
</organism>
<dbReference type="PANTHER" id="PTHR35408:SF2">
    <property type="entry name" value="GLYCOSYLTRANSFERASE 2-LIKE DOMAIN-CONTAINING PROTEIN"/>
    <property type="match status" value="1"/>
</dbReference>
<dbReference type="PANTHER" id="PTHR35408">
    <property type="entry name" value="CHROMOSOME 15, WHOLE GENOME SHOTGUN SEQUENCE"/>
    <property type="match status" value="1"/>
</dbReference>
<feature type="transmembrane region" description="Helical" evidence="2">
    <location>
        <begin position="721"/>
        <end position="741"/>
    </location>
</feature>
<name>A0A9P8N395_9HYPO</name>
<evidence type="ECO:0000259" key="4">
    <source>
        <dbReference type="Pfam" id="PF25550"/>
    </source>
</evidence>
<dbReference type="Proteomes" id="UP000824596">
    <property type="component" value="Unassembled WGS sequence"/>
</dbReference>
<dbReference type="SUPFAM" id="SSF53448">
    <property type="entry name" value="Nucleotide-diphospho-sugar transferases"/>
    <property type="match status" value="1"/>
</dbReference>
<feature type="transmembrane region" description="Helical" evidence="2">
    <location>
        <begin position="753"/>
        <end position="776"/>
    </location>
</feature>
<proteinExistence type="predicted"/>
<dbReference type="Pfam" id="PF13632">
    <property type="entry name" value="Glyco_trans_2_3"/>
    <property type="match status" value="1"/>
</dbReference>
<dbReference type="InterPro" id="IPR057688">
    <property type="entry name" value="DUF7928"/>
</dbReference>
<dbReference type="Pfam" id="PF25550">
    <property type="entry name" value="DUF7928"/>
    <property type="match status" value="1"/>
</dbReference>
<feature type="domain" description="DUF7928" evidence="4">
    <location>
        <begin position="51"/>
        <end position="205"/>
    </location>
</feature>
<comment type="caution">
    <text evidence="5">The sequence shown here is derived from an EMBL/GenBank/DDBJ whole genome shotgun (WGS) entry which is preliminary data.</text>
</comment>
<dbReference type="GO" id="GO:0016740">
    <property type="term" value="F:transferase activity"/>
    <property type="evidence" value="ECO:0007669"/>
    <property type="project" value="UniProtKB-KW"/>
</dbReference>
<feature type="compositionally biased region" description="Polar residues" evidence="1">
    <location>
        <begin position="23"/>
        <end position="37"/>
    </location>
</feature>
<keyword evidence="2" id="KW-1133">Transmembrane helix</keyword>
<evidence type="ECO:0000256" key="2">
    <source>
        <dbReference type="SAM" id="Phobius"/>
    </source>
</evidence>
<dbReference type="RefSeq" id="XP_044722567.1">
    <property type="nucleotide sequence ID" value="XM_044861541.1"/>
</dbReference>
<evidence type="ECO:0000313" key="6">
    <source>
        <dbReference type="Proteomes" id="UP000824596"/>
    </source>
</evidence>
<protein>
    <submittedName>
        <fullName evidence="5">Glycosyl transferase family group 2 domain-containing protein</fullName>
    </submittedName>
</protein>
<dbReference type="EMBL" id="JAIZPD010000003">
    <property type="protein sequence ID" value="KAH0965054.1"/>
    <property type="molecule type" value="Genomic_DNA"/>
</dbReference>